<sequence>MARGEVGNDARQKGFFIQTMDQAEVDTKCLAFECFSHMGSLTHLWSAMNDQTPHHDGPLSGHLVLDLAQGEGGLMSLTGEPGAPAKAGTPVADLPAGIFGVSGVLAALLERQGTARGRVVRTSLLSSMVGIHSFQGTRWTVAGEIPRTTGNQHPAIAPYGLFRCADGDLRLAAGSESLWRAVAEVTGLDPDDPRYAGNAERVRNRTELAAELEAVFSRGSAEQWIGRLDAAGVPWSFNGGGRTRRLPPPTLGQHDRSVRDWQDLEDAARDTGPARAPTATAGAPR</sequence>
<dbReference type="InterPro" id="IPR044855">
    <property type="entry name" value="CoA-Trfase_III_dom3_sf"/>
</dbReference>
<evidence type="ECO:0000313" key="4">
    <source>
        <dbReference type="Proteomes" id="UP000325763"/>
    </source>
</evidence>
<keyword evidence="1" id="KW-0808">Transferase</keyword>
<dbReference type="AlphaFoldDB" id="A0A5P2W3V1"/>
<dbReference type="KEGG" id="snq:CP978_14005"/>
<protein>
    <recommendedName>
        <fullName evidence="5">CoA transferase</fullName>
    </recommendedName>
</protein>
<dbReference type="PANTHER" id="PTHR48207:SF3">
    <property type="entry name" value="SUCCINATE--HYDROXYMETHYLGLUTARATE COA-TRANSFERASE"/>
    <property type="match status" value="1"/>
</dbReference>
<dbReference type="SUPFAM" id="SSF89796">
    <property type="entry name" value="CoA-transferase family III (CaiB/BaiF)"/>
    <property type="match status" value="1"/>
</dbReference>
<feature type="compositionally biased region" description="Low complexity" evidence="2">
    <location>
        <begin position="270"/>
        <end position="285"/>
    </location>
</feature>
<evidence type="ECO:0008006" key="5">
    <source>
        <dbReference type="Google" id="ProtNLM"/>
    </source>
</evidence>
<organism evidence="3 4">
    <name type="scientific">Streptomyces nodosus</name>
    <dbReference type="NCBI Taxonomy" id="40318"/>
    <lineage>
        <taxon>Bacteria</taxon>
        <taxon>Bacillati</taxon>
        <taxon>Actinomycetota</taxon>
        <taxon>Actinomycetes</taxon>
        <taxon>Kitasatosporales</taxon>
        <taxon>Streptomycetaceae</taxon>
        <taxon>Streptomyces</taxon>
    </lineage>
</organism>
<dbReference type="InterPro" id="IPR003673">
    <property type="entry name" value="CoA-Trfase_fam_III"/>
</dbReference>
<evidence type="ECO:0000313" key="3">
    <source>
        <dbReference type="EMBL" id="QEV39521.1"/>
    </source>
</evidence>
<dbReference type="InterPro" id="IPR023606">
    <property type="entry name" value="CoA-Trfase_III_dom_1_sf"/>
</dbReference>
<dbReference type="PANTHER" id="PTHR48207">
    <property type="entry name" value="SUCCINATE--HYDROXYMETHYLGLUTARATE COA-TRANSFERASE"/>
    <property type="match status" value="1"/>
</dbReference>
<gene>
    <name evidence="3" type="ORF">CP978_14005</name>
</gene>
<feature type="region of interest" description="Disordered" evidence="2">
    <location>
        <begin position="236"/>
        <end position="285"/>
    </location>
</feature>
<proteinExistence type="predicted"/>
<accession>A0A5P2W3V1</accession>
<dbReference type="GO" id="GO:0008410">
    <property type="term" value="F:CoA-transferase activity"/>
    <property type="evidence" value="ECO:0007669"/>
    <property type="project" value="TreeGrafter"/>
</dbReference>
<feature type="compositionally biased region" description="Basic and acidic residues" evidence="2">
    <location>
        <begin position="253"/>
        <end position="269"/>
    </location>
</feature>
<evidence type="ECO:0000256" key="1">
    <source>
        <dbReference type="ARBA" id="ARBA00022679"/>
    </source>
</evidence>
<dbReference type="Proteomes" id="UP000325763">
    <property type="component" value="Chromosome"/>
</dbReference>
<reference evidence="3 4" key="1">
    <citation type="submission" date="2017-09" db="EMBL/GenBank/DDBJ databases">
        <title>Streptomyces genome completion.</title>
        <authorList>
            <person name="Lee N."/>
            <person name="Cho B.-K."/>
        </authorList>
    </citation>
    <scope>NUCLEOTIDE SEQUENCE [LARGE SCALE GENOMIC DNA]</scope>
    <source>
        <strain evidence="3 4">ATCC 14899</strain>
    </source>
</reference>
<dbReference type="InterPro" id="IPR050483">
    <property type="entry name" value="CoA-transferase_III_domain"/>
</dbReference>
<dbReference type="EMBL" id="CP023747">
    <property type="protein sequence ID" value="QEV39521.1"/>
    <property type="molecule type" value="Genomic_DNA"/>
</dbReference>
<dbReference type="Gene3D" id="3.40.50.10540">
    <property type="entry name" value="Crotonobetainyl-coa:carnitine coa-transferase, domain 1"/>
    <property type="match status" value="1"/>
</dbReference>
<name>A0A5P2W3V1_9ACTN</name>
<evidence type="ECO:0000256" key="2">
    <source>
        <dbReference type="SAM" id="MobiDB-lite"/>
    </source>
</evidence>
<dbReference type="Pfam" id="PF02515">
    <property type="entry name" value="CoA_transf_3"/>
    <property type="match status" value="1"/>
</dbReference>
<dbReference type="Gene3D" id="3.30.1540.10">
    <property type="entry name" value="formyl-coa transferase, domain 3"/>
    <property type="match status" value="1"/>
</dbReference>